<evidence type="ECO:0000256" key="1">
    <source>
        <dbReference type="SAM" id="SignalP"/>
    </source>
</evidence>
<dbReference type="HOGENOM" id="CLU_2960795_0_0_1"/>
<dbReference type="EMBL" id="JH717849">
    <property type="protein sequence ID" value="EWY80886.1"/>
    <property type="molecule type" value="Genomic_DNA"/>
</dbReference>
<dbReference type="AlphaFoldDB" id="W9HL12"/>
<proteinExistence type="predicted"/>
<evidence type="ECO:0000313" key="3">
    <source>
        <dbReference type="Proteomes" id="UP000030753"/>
    </source>
</evidence>
<organism evidence="2 3">
    <name type="scientific">Fusarium oxysporum NRRL 32931</name>
    <dbReference type="NCBI Taxonomy" id="660029"/>
    <lineage>
        <taxon>Eukaryota</taxon>
        <taxon>Fungi</taxon>
        <taxon>Dikarya</taxon>
        <taxon>Ascomycota</taxon>
        <taxon>Pezizomycotina</taxon>
        <taxon>Sordariomycetes</taxon>
        <taxon>Hypocreomycetidae</taxon>
        <taxon>Hypocreales</taxon>
        <taxon>Nectriaceae</taxon>
        <taxon>Fusarium</taxon>
        <taxon>Fusarium oxysporum species complex</taxon>
    </lineage>
</organism>
<dbReference type="OrthoDB" id="5055957at2759"/>
<accession>W9HL12</accession>
<feature type="chain" id="PRO_5004925341" evidence="1">
    <location>
        <begin position="17"/>
        <end position="59"/>
    </location>
</feature>
<dbReference type="Proteomes" id="UP000030753">
    <property type="component" value="Unassembled WGS sequence"/>
</dbReference>
<feature type="signal peptide" evidence="1">
    <location>
        <begin position="1"/>
        <end position="16"/>
    </location>
</feature>
<reference evidence="2 3" key="1">
    <citation type="submission" date="2011-06" db="EMBL/GenBank/DDBJ databases">
        <title>The Genome Sequence of Fusarium oxysporum FOSC 3-a.</title>
        <authorList>
            <consortium name="The Broad Institute Genome Sequencing Platform"/>
            <person name="Ma L.-J."/>
            <person name="Gale L.R."/>
            <person name="Schwartz D.C."/>
            <person name="Zhou S."/>
            <person name="Corby-Kistler H."/>
            <person name="Young S.K."/>
            <person name="Zeng Q."/>
            <person name="Gargeya S."/>
            <person name="Fitzgerald M."/>
            <person name="Haas B."/>
            <person name="Abouelleil A."/>
            <person name="Alvarado L."/>
            <person name="Arachchi H.M."/>
            <person name="Berlin A."/>
            <person name="Brown A."/>
            <person name="Chapman S.B."/>
            <person name="Chen Z."/>
            <person name="Dunbar C."/>
            <person name="Freedman E."/>
            <person name="Gearin G."/>
            <person name="Gellesch M."/>
            <person name="Goldberg J."/>
            <person name="Griggs A."/>
            <person name="Gujja S."/>
            <person name="Heiman D."/>
            <person name="Howarth C."/>
            <person name="Larson L."/>
            <person name="Lui A."/>
            <person name="MacDonald P.J.P."/>
            <person name="Mehta T."/>
            <person name="Montmayeur A."/>
            <person name="Murphy C."/>
            <person name="Neiman D."/>
            <person name="Pearson M."/>
            <person name="Priest M."/>
            <person name="Roberts A."/>
            <person name="Saif S."/>
            <person name="Shea T."/>
            <person name="Shenoy N."/>
            <person name="Sisk P."/>
            <person name="Stolte C."/>
            <person name="Sykes S."/>
            <person name="Wortman J."/>
            <person name="Nusbaum C."/>
            <person name="Birren B."/>
        </authorList>
    </citation>
    <scope>NUCLEOTIDE SEQUENCE [LARGE SCALE GENOMIC DNA]</scope>
    <source>
        <strain evidence="3">FOSC 3-a</strain>
    </source>
</reference>
<gene>
    <name evidence="2" type="ORF">FOYG_15182</name>
</gene>
<sequence length="59" mass="6626">MRYTYSLLAFAVTALAFPTEKPADNGKWVPGKYEDKGTGFDNSNWKGSEIVSCLKMNLY</sequence>
<protein>
    <submittedName>
        <fullName evidence="2">Uncharacterized protein</fullName>
    </submittedName>
</protein>
<evidence type="ECO:0000313" key="2">
    <source>
        <dbReference type="EMBL" id="EWY80886.1"/>
    </source>
</evidence>
<name>W9HL12_FUSOX</name>
<keyword evidence="1" id="KW-0732">Signal</keyword>